<comment type="caution">
    <text evidence="3">The sequence shown here is derived from an EMBL/GenBank/DDBJ whole genome shotgun (WGS) entry which is preliminary data.</text>
</comment>
<keyword evidence="2" id="KW-0812">Transmembrane</keyword>
<evidence type="ECO:0000313" key="4">
    <source>
        <dbReference type="Proteomes" id="UP001246372"/>
    </source>
</evidence>
<dbReference type="InterPro" id="IPR012902">
    <property type="entry name" value="N_methyl_site"/>
</dbReference>
<evidence type="ECO:0000256" key="1">
    <source>
        <dbReference type="ARBA" id="ARBA00022481"/>
    </source>
</evidence>
<accession>A0ABU3P826</accession>
<name>A0ABU3P826_9BURK</name>
<dbReference type="PRINTS" id="PR00813">
    <property type="entry name" value="BCTERIALGSPG"/>
</dbReference>
<dbReference type="RefSeq" id="WP_315649229.1">
    <property type="nucleotide sequence ID" value="NZ_JAVXZY010000002.1"/>
</dbReference>
<organism evidence="3 4">
    <name type="scientific">Roseateles aquae</name>
    <dbReference type="NCBI Taxonomy" id="3077235"/>
    <lineage>
        <taxon>Bacteria</taxon>
        <taxon>Pseudomonadati</taxon>
        <taxon>Pseudomonadota</taxon>
        <taxon>Betaproteobacteria</taxon>
        <taxon>Burkholderiales</taxon>
        <taxon>Sphaerotilaceae</taxon>
        <taxon>Roseateles</taxon>
    </lineage>
</organism>
<dbReference type="InterPro" id="IPR031982">
    <property type="entry name" value="PilE-like"/>
</dbReference>
<dbReference type="SUPFAM" id="SSF54523">
    <property type="entry name" value="Pili subunits"/>
    <property type="match status" value="1"/>
</dbReference>
<proteinExistence type="predicted"/>
<evidence type="ECO:0000313" key="3">
    <source>
        <dbReference type="EMBL" id="MDT8998721.1"/>
    </source>
</evidence>
<dbReference type="PANTHER" id="PTHR30093:SF47">
    <property type="entry name" value="TYPE IV PILUS NON-CORE MINOR PILIN PILE"/>
    <property type="match status" value="1"/>
</dbReference>
<keyword evidence="1" id="KW-0488">Methylation</keyword>
<dbReference type="InterPro" id="IPR045584">
    <property type="entry name" value="Pilin-like"/>
</dbReference>
<keyword evidence="2" id="KW-1133">Transmembrane helix</keyword>
<dbReference type="EMBL" id="JAVXZY010000002">
    <property type="protein sequence ID" value="MDT8998721.1"/>
    <property type="molecule type" value="Genomic_DNA"/>
</dbReference>
<dbReference type="InterPro" id="IPR000983">
    <property type="entry name" value="Bac_GSPG_pilin"/>
</dbReference>
<keyword evidence="2" id="KW-0472">Membrane</keyword>
<dbReference type="Gene3D" id="3.30.700.10">
    <property type="entry name" value="Glycoprotein, Type 4 Pilin"/>
    <property type="match status" value="1"/>
</dbReference>
<sequence>MHSQTNRVRRSAAKGPVQLSGLTLIELLVVLAIVGILLAIGLPSYQQYVMKGRRADAIKALNEVVQAQERYRSSNSSYANSLTTLYSTTTAPDLAQHYDMTLSGVSASGFTIAASPKTGGLQTQDTVCATIKISLAGGALTYSSLNSAAASTTSSCWPK</sequence>
<dbReference type="Pfam" id="PF07963">
    <property type="entry name" value="N_methyl"/>
    <property type="match status" value="1"/>
</dbReference>
<protein>
    <submittedName>
        <fullName evidence="3">Type IV pilin protein</fullName>
    </submittedName>
</protein>
<dbReference type="PROSITE" id="PS00409">
    <property type="entry name" value="PROKAR_NTER_METHYL"/>
    <property type="match status" value="1"/>
</dbReference>
<dbReference type="NCBIfam" id="TIGR02532">
    <property type="entry name" value="IV_pilin_GFxxxE"/>
    <property type="match status" value="1"/>
</dbReference>
<dbReference type="Pfam" id="PF16732">
    <property type="entry name" value="ComP_DUS"/>
    <property type="match status" value="1"/>
</dbReference>
<gene>
    <name evidence="3" type="ORF">RQP53_05500</name>
</gene>
<reference evidence="3" key="1">
    <citation type="submission" date="2023-09" db="EMBL/GenBank/DDBJ databases">
        <title>Paucibacter sp. APW11 Genome sequencing and assembly.</title>
        <authorList>
            <person name="Kim I."/>
        </authorList>
    </citation>
    <scope>NUCLEOTIDE SEQUENCE</scope>
    <source>
        <strain evidence="3">APW11</strain>
    </source>
</reference>
<keyword evidence="4" id="KW-1185">Reference proteome</keyword>
<dbReference type="PANTHER" id="PTHR30093">
    <property type="entry name" value="GENERAL SECRETION PATHWAY PROTEIN G"/>
    <property type="match status" value="1"/>
</dbReference>
<evidence type="ECO:0000256" key="2">
    <source>
        <dbReference type="SAM" id="Phobius"/>
    </source>
</evidence>
<feature type="transmembrane region" description="Helical" evidence="2">
    <location>
        <begin position="21"/>
        <end position="42"/>
    </location>
</feature>
<dbReference type="Proteomes" id="UP001246372">
    <property type="component" value="Unassembled WGS sequence"/>
</dbReference>